<dbReference type="GO" id="GO:0046872">
    <property type="term" value="F:metal ion binding"/>
    <property type="evidence" value="ECO:0007669"/>
    <property type="project" value="UniProtKB-KW"/>
</dbReference>
<keyword evidence="13" id="KW-1185">Reference proteome</keyword>
<dbReference type="Gene3D" id="3.90.79.20">
    <property type="match status" value="1"/>
</dbReference>
<dbReference type="InterPro" id="IPR015797">
    <property type="entry name" value="NUDIX_hydrolase-like_dom_sf"/>
</dbReference>
<organism evidence="12 13">
    <name type="scientific">Actinorugispora endophytica</name>
    <dbReference type="NCBI Taxonomy" id="1605990"/>
    <lineage>
        <taxon>Bacteria</taxon>
        <taxon>Bacillati</taxon>
        <taxon>Actinomycetota</taxon>
        <taxon>Actinomycetes</taxon>
        <taxon>Streptosporangiales</taxon>
        <taxon>Nocardiopsidaceae</taxon>
        <taxon>Actinorugispora</taxon>
    </lineage>
</organism>
<dbReference type="Gene3D" id="3.90.79.10">
    <property type="entry name" value="Nucleoside Triphosphate Pyrophosphohydrolase"/>
    <property type="match status" value="1"/>
</dbReference>
<dbReference type="Pfam" id="PF00293">
    <property type="entry name" value="NUDIX"/>
    <property type="match status" value="1"/>
</dbReference>
<dbReference type="InterPro" id="IPR020476">
    <property type="entry name" value="Nudix_hydrolase"/>
</dbReference>
<dbReference type="GO" id="GO:0005829">
    <property type="term" value="C:cytosol"/>
    <property type="evidence" value="ECO:0007669"/>
    <property type="project" value="TreeGrafter"/>
</dbReference>
<comment type="catalytic activity">
    <reaction evidence="9">
        <text>a 5'-end NAD(+)-phospho-ribonucleoside in mRNA + H2O = a 5'-end phospho-adenosine-phospho-ribonucleoside in mRNA + beta-nicotinamide D-ribonucleotide + 2 H(+)</text>
        <dbReference type="Rhea" id="RHEA:60876"/>
        <dbReference type="Rhea" id="RHEA-COMP:15698"/>
        <dbReference type="Rhea" id="RHEA-COMP:15719"/>
        <dbReference type="ChEBI" id="CHEBI:14649"/>
        <dbReference type="ChEBI" id="CHEBI:15377"/>
        <dbReference type="ChEBI" id="CHEBI:15378"/>
        <dbReference type="ChEBI" id="CHEBI:144029"/>
        <dbReference type="ChEBI" id="CHEBI:144051"/>
    </reaction>
    <physiologicalReaction direction="left-to-right" evidence="9">
        <dbReference type="Rhea" id="RHEA:60877"/>
    </physiologicalReaction>
</comment>
<dbReference type="CDD" id="cd03429">
    <property type="entry name" value="NUDIX_NADH_pyrophosphatase_Nudt13"/>
    <property type="match status" value="1"/>
</dbReference>
<comment type="cofactor">
    <cofactor evidence="2">
        <name>Zn(2+)</name>
        <dbReference type="ChEBI" id="CHEBI:29105"/>
    </cofactor>
</comment>
<dbReference type="InterPro" id="IPR050241">
    <property type="entry name" value="NAD-cap_RNA_hydrolase_NudC"/>
</dbReference>
<reference evidence="12 13" key="1">
    <citation type="submission" date="2019-03" db="EMBL/GenBank/DDBJ databases">
        <title>Genomic Encyclopedia of Type Strains, Phase IV (KMG-IV): sequencing the most valuable type-strain genomes for metagenomic binning, comparative biology and taxonomic classification.</title>
        <authorList>
            <person name="Goeker M."/>
        </authorList>
    </citation>
    <scope>NUCLEOTIDE SEQUENCE [LARGE SCALE GENOMIC DNA]</scope>
    <source>
        <strain evidence="12 13">DSM 46770</strain>
    </source>
</reference>
<accession>A0A4R6V3H8</accession>
<dbReference type="PANTHER" id="PTHR42904">
    <property type="entry name" value="NUDIX HYDROLASE, NUDC SUBFAMILY"/>
    <property type="match status" value="1"/>
</dbReference>
<evidence type="ECO:0000256" key="1">
    <source>
        <dbReference type="ARBA" id="ARBA00001946"/>
    </source>
</evidence>
<dbReference type="Proteomes" id="UP000295281">
    <property type="component" value="Unassembled WGS sequence"/>
</dbReference>
<dbReference type="GO" id="GO:0035529">
    <property type="term" value="F:NADH pyrophosphatase activity"/>
    <property type="evidence" value="ECO:0007669"/>
    <property type="project" value="TreeGrafter"/>
</dbReference>
<dbReference type="InterPro" id="IPR015375">
    <property type="entry name" value="NADH_PPase-like_N"/>
</dbReference>
<evidence type="ECO:0000256" key="2">
    <source>
        <dbReference type="ARBA" id="ARBA00001947"/>
    </source>
</evidence>
<gene>
    <name evidence="12" type="ORF">EV190_10139</name>
</gene>
<evidence type="ECO:0000256" key="4">
    <source>
        <dbReference type="ARBA" id="ARBA00012381"/>
    </source>
</evidence>
<dbReference type="Pfam" id="PF09297">
    <property type="entry name" value="Zn_ribbon_NUD"/>
    <property type="match status" value="1"/>
</dbReference>
<keyword evidence="8" id="KW-0520">NAD</keyword>
<feature type="domain" description="Nudix hydrolase" evidence="11">
    <location>
        <begin position="178"/>
        <end position="311"/>
    </location>
</feature>
<comment type="caution">
    <text evidence="12">The sequence shown here is derived from an EMBL/GenBank/DDBJ whole genome shotgun (WGS) entry which is preliminary data.</text>
</comment>
<dbReference type="GO" id="GO:0006742">
    <property type="term" value="P:NADP+ catabolic process"/>
    <property type="evidence" value="ECO:0007669"/>
    <property type="project" value="TreeGrafter"/>
</dbReference>
<dbReference type="Pfam" id="PF09296">
    <property type="entry name" value="NUDIX-like"/>
    <property type="match status" value="1"/>
</dbReference>
<name>A0A4R6V3H8_9ACTN</name>
<keyword evidence="6 10" id="KW-0378">Hydrolase</keyword>
<evidence type="ECO:0000313" key="12">
    <source>
        <dbReference type="EMBL" id="TDQ54723.1"/>
    </source>
</evidence>
<keyword evidence="5" id="KW-0479">Metal-binding</keyword>
<proteinExistence type="inferred from homology"/>
<dbReference type="InterPro" id="IPR015376">
    <property type="entry name" value="Znr_NADH_PPase"/>
</dbReference>
<dbReference type="AlphaFoldDB" id="A0A4R6V3H8"/>
<evidence type="ECO:0000313" key="13">
    <source>
        <dbReference type="Proteomes" id="UP000295281"/>
    </source>
</evidence>
<dbReference type="PROSITE" id="PS51462">
    <property type="entry name" value="NUDIX"/>
    <property type="match status" value="1"/>
</dbReference>
<evidence type="ECO:0000256" key="10">
    <source>
        <dbReference type="RuleBase" id="RU003476"/>
    </source>
</evidence>
<dbReference type="GO" id="GO:0019677">
    <property type="term" value="P:NAD+ catabolic process"/>
    <property type="evidence" value="ECO:0007669"/>
    <property type="project" value="TreeGrafter"/>
</dbReference>
<dbReference type="InterPro" id="IPR000086">
    <property type="entry name" value="NUDIX_hydrolase_dom"/>
</dbReference>
<dbReference type="PROSITE" id="PS00893">
    <property type="entry name" value="NUDIX_BOX"/>
    <property type="match status" value="1"/>
</dbReference>
<evidence type="ECO:0000256" key="8">
    <source>
        <dbReference type="ARBA" id="ARBA00023027"/>
    </source>
</evidence>
<dbReference type="SUPFAM" id="SSF55811">
    <property type="entry name" value="Nudix"/>
    <property type="match status" value="1"/>
</dbReference>
<evidence type="ECO:0000259" key="11">
    <source>
        <dbReference type="PROSITE" id="PS51462"/>
    </source>
</evidence>
<comment type="cofactor">
    <cofactor evidence="1">
        <name>Mg(2+)</name>
        <dbReference type="ChEBI" id="CHEBI:18420"/>
    </cofactor>
</comment>
<evidence type="ECO:0000256" key="6">
    <source>
        <dbReference type="ARBA" id="ARBA00022801"/>
    </source>
</evidence>
<dbReference type="EC" id="3.6.1.22" evidence="4"/>
<dbReference type="PANTHER" id="PTHR42904:SF6">
    <property type="entry name" value="NAD-CAPPED RNA HYDROLASE NUDT12"/>
    <property type="match status" value="1"/>
</dbReference>
<evidence type="ECO:0000256" key="7">
    <source>
        <dbReference type="ARBA" id="ARBA00022842"/>
    </source>
</evidence>
<dbReference type="PRINTS" id="PR00502">
    <property type="entry name" value="NUDIXFAMILY"/>
</dbReference>
<dbReference type="InterPro" id="IPR020084">
    <property type="entry name" value="NUDIX_hydrolase_CS"/>
</dbReference>
<dbReference type="EMBL" id="SNYN01000001">
    <property type="protein sequence ID" value="TDQ54723.1"/>
    <property type="molecule type" value="Genomic_DNA"/>
</dbReference>
<comment type="similarity">
    <text evidence="3">Belongs to the Nudix hydrolase family. NudC subfamily.</text>
</comment>
<dbReference type="InterPro" id="IPR049734">
    <property type="entry name" value="NudC-like_C"/>
</dbReference>
<dbReference type="NCBIfam" id="NF001299">
    <property type="entry name" value="PRK00241.1"/>
    <property type="match status" value="1"/>
</dbReference>
<sequence>MNEWSTTPALSRGMLDTAGHRRRDTEWLAAAWADPRTRVLVLERGDIREHGWPALLAKQSRALISTGTDQPELVFRSPDQAPGGERYLLGEDGEGRAYFAVRAEQGVELEEGPETKITSLRDVGALLSGRDSGLLTHAVAVANWHAGHGFCPRCGSPTRIEAAGHVRICENDGSEQFPRMDPAVIMLVHRTVDGVEQCLLAHNPNWADNRYSILAGFVEPGESLEHAVVREVAEEVGVAVDEPVYLGSQPWPFPRSLMLGYFARAVGTAPRTDLEEITDVRWLSREELAAAAESGEILLPGPVSIARKLLERWYGGELPGGW</sequence>
<evidence type="ECO:0000256" key="3">
    <source>
        <dbReference type="ARBA" id="ARBA00009595"/>
    </source>
</evidence>
<evidence type="ECO:0000256" key="5">
    <source>
        <dbReference type="ARBA" id="ARBA00022723"/>
    </source>
</evidence>
<evidence type="ECO:0000256" key="9">
    <source>
        <dbReference type="ARBA" id="ARBA00023679"/>
    </source>
</evidence>
<keyword evidence="7" id="KW-0460">Magnesium</keyword>
<protein>
    <recommendedName>
        <fullName evidence="4">NAD(+) diphosphatase</fullName>
        <ecNumber evidence="4">3.6.1.22</ecNumber>
    </recommendedName>
</protein>